<evidence type="ECO:0000256" key="6">
    <source>
        <dbReference type="PIRSR" id="PIRSR602401-1"/>
    </source>
</evidence>
<dbReference type="InterPro" id="IPR017972">
    <property type="entry name" value="Cyt_P450_CS"/>
</dbReference>
<dbReference type="InterPro" id="IPR001128">
    <property type="entry name" value="Cyt_P450"/>
</dbReference>
<comment type="cofactor">
    <cofactor evidence="1 6">
        <name>heme</name>
        <dbReference type="ChEBI" id="CHEBI:30413"/>
    </cofactor>
</comment>
<keyword evidence="4 6" id="KW-0479">Metal-binding</keyword>
<dbReference type="PANTHER" id="PTHR24305:SF232">
    <property type="entry name" value="P450, PUTATIVE (EUROFUNG)-RELATED"/>
    <property type="match status" value="1"/>
</dbReference>
<comment type="similarity">
    <text evidence="2 7">Belongs to the cytochrome P450 family.</text>
</comment>
<dbReference type="GO" id="GO:0005506">
    <property type="term" value="F:iron ion binding"/>
    <property type="evidence" value="ECO:0007669"/>
    <property type="project" value="InterPro"/>
</dbReference>
<keyword evidence="11" id="KW-1185">Reference proteome</keyword>
<dbReference type="EMBL" id="KE148147">
    <property type="protein sequence ID" value="EPE09794.1"/>
    <property type="molecule type" value="Genomic_DNA"/>
</dbReference>
<keyword evidence="5 6" id="KW-0408">Iron</keyword>
<evidence type="ECO:0000256" key="3">
    <source>
        <dbReference type="ARBA" id="ARBA00022617"/>
    </source>
</evidence>
<dbReference type="InterPro" id="IPR050121">
    <property type="entry name" value="Cytochrome_P450_monoxygenase"/>
</dbReference>
<feature type="chain" id="PRO_5004518361" evidence="9">
    <location>
        <begin position="23"/>
        <end position="577"/>
    </location>
</feature>
<feature type="binding site" description="axial binding residue" evidence="6">
    <location>
        <position position="503"/>
    </location>
    <ligand>
        <name>heme</name>
        <dbReference type="ChEBI" id="CHEBI:30413"/>
    </ligand>
    <ligandPart>
        <name>Fe</name>
        <dbReference type="ChEBI" id="CHEBI:18248"/>
    </ligandPart>
</feature>
<name>S3C8G9_OPHP1</name>
<evidence type="ECO:0000256" key="1">
    <source>
        <dbReference type="ARBA" id="ARBA00001971"/>
    </source>
</evidence>
<feature type="signal peptide" evidence="9">
    <location>
        <begin position="1"/>
        <end position="22"/>
    </location>
</feature>
<dbReference type="AlphaFoldDB" id="S3C8G9"/>
<dbReference type="OrthoDB" id="3934656at2759"/>
<reference evidence="10 11" key="1">
    <citation type="journal article" date="2013" name="BMC Genomics">
        <title>The genome and transcriptome of the pine saprophyte Ophiostoma piceae, and a comparison with the bark beetle-associated pine pathogen Grosmannia clavigera.</title>
        <authorList>
            <person name="Haridas S."/>
            <person name="Wang Y."/>
            <person name="Lim L."/>
            <person name="Massoumi Alamouti S."/>
            <person name="Jackman S."/>
            <person name="Docking R."/>
            <person name="Robertson G."/>
            <person name="Birol I."/>
            <person name="Bohlmann J."/>
            <person name="Breuil C."/>
        </authorList>
    </citation>
    <scope>NUCLEOTIDE SEQUENCE [LARGE SCALE GENOMIC DNA]</scope>
    <source>
        <strain evidence="10 11">UAMH 11346</strain>
    </source>
</reference>
<dbReference type="PROSITE" id="PS00086">
    <property type="entry name" value="CYTOCHROME_P450"/>
    <property type="match status" value="1"/>
</dbReference>
<dbReference type="PRINTS" id="PR00385">
    <property type="entry name" value="P450"/>
</dbReference>
<keyword evidence="7" id="KW-0560">Oxidoreductase</keyword>
<proteinExistence type="inferred from homology"/>
<feature type="region of interest" description="Disordered" evidence="8">
    <location>
        <begin position="292"/>
        <end position="313"/>
    </location>
</feature>
<feature type="region of interest" description="Disordered" evidence="8">
    <location>
        <begin position="554"/>
        <end position="577"/>
    </location>
</feature>
<keyword evidence="9" id="KW-0732">Signal</keyword>
<evidence type="ECO:0000256" key="9">
    <source>
        <dbReference type="SAM" id="SignalP"/>
    </source>
</evidence>
<sequence>MLIVTCVLLGSVLLLLVSSMRSLFSKGLSSIPGPRLAAVSNLWYAYHIRNGRLLQLATTLHKKYGPAVRVGPNEVWFDSPEAFKVIYRSTALFRPEMDWKRPFQFTFPDILDLLSERDMKRYRMQRRAIGPVYHEASMQKFSRAVDDVMAKVVVELKTCNGKEVDLKEWMHIVAVENLSAVVLSWSPHFLRSHTDFGSSSASYYKWRRKSVMGLFPPLVVAEFHAGWVGNAVAYLAGLGYTTAANYKSFFPAVGLRISSRIRKYFKAKEAAQPADAGRVASEIPASTSEFFSTEDKQAWGGKQKPQKPQKTQKVALPAANRDLMGDLLDLHHAKPDVFPEYDMRRMAVTNFGAGHETMCSALTAAMSMIASHPDVFAAVAKEVRARPAHSGNKGQPAMSARDTMAAFPYTIAAIREAQRLHPAIGMSLPRVVPDDGQPVELHGFKLPPGTIVGCSPPALHRNKEIFGEDADAFRPSRWLEADPQQRRVMERINLTWGGGARTCPGRYLAEMVVYKAVVALIRAFDVEVKMPPDEEIRYYFLAMLTGVKANFHAAEKAKSSETMEQKGDSGDEREVRP</sequence>
<dbReference type="Pfam" id="PF00067">
    <property type="entry name" value="p450"/>
    <property type="match status" value="1"/>
</dbReference>
<dbReference type="GO" id="GO:0004497">
    <property type="term" value="F:monooxygenase activity"/>
    <property type="evidence" value="ECO:0007669"/>
    <property type="project" value="UniProtKB-KW"/>
</dbReference>
<evidence type="ECO:0000256" key="7">
    <source>
        <dbReference type="RuleBase" id="RU000461"/>
    </source>
</evidence>
<dbReference type="PRINTS" id="PR00463">
    <property type="entry name" value="EP450I"/>
</dbReference>
<evidence type="ECO:0000313" key="10">
    <source>
        <dbReference type="EMBL" id="EPE09794.1"/>
    </source>
</evidence>
<dbReference type="HOGENOM" id="CLU_001570_14_0_1"/>
<gene>
    <name evidence="10" type="ORF">F503_07570</name>
</gene>
<feature type="compositionally biased region" description="Low complexity" evidence="8">
    <location>
        <begin position="298"/>
        <end position="313"/>
    </location>
</feature>
<dbReference type="Gene3D" id="1.10.630.10">
    <property type="entry name" value="Cytochrome P450"/>
    <property type="match status" value="1"/>
</dbReference>
<dbReference type="GO" id="GO:0020037">
    <property type="term" value="F:heme binding"/>
    <property type="evidence" value="ECO:0007669"/>
    <property type="project" value="InterPro"/>
</dbReference>
<dbReference type="eggNOG" id="KOG0156">
    <property type="taxonomic scope" value="Eukaryota"/>
</dbReference>
<evidence type="ECO:0000313" key="11">
    <source>
        <dbReference type="Proteomes" id="UP000016923"/>
    </source>
</evidence>
<dbReference type="Proteomes" id="UP000016923">
    <property type="component" value="Unassembled WGS sequence"/>
</dbReference>
<dbReference type="InterPro" id="IPR002401">
    <property type="entry name" value="Cyt_P450_E_grp-I"/>
</dbReference>
<keyword evidence="3 6" id="KW-0349">Heme</keyword>
<evidence type="ECO:0000256" key="8">
    <source>
        <dbReference type="SAM" id="MobiDB-lite"/>
    </source>
</evidence>
<dbReference type="VEuPathDB" id="FungiDB:F503_07570"/>
<evidence type="ECO:0000256" key="2">
    <source>
        <dbReference type="ARBA" id="ARBA00010617"/>
    </source>
</evidence>
<accession>S3C8G9</accession>
<dbReference type="STRING" id="1262450.S3C8G9"/>
<keyword evidence="7" id="KW-0503">Monooxygenase</keyword>
<dbReference type="InterPro" id="IPR036396">
    <property type="entry name" value="Cyt_P450_sf"/>
</dbReference>
<dbReference type="GO" id="GO:0016705">
    <property type="term" value="F:oxidoreductase activity, acting on paired donors, with incorporation or reduction of molecular oxygen"/>
    <property type="evidence" value="ECO:0007669"/>
    <property type="project" value="InterPro"/>
</dbReference>
<protein>
    <submittedName>
        <fullName evidence="10">Cytochrome p450</fullName>
    </submittedName>
</protein>
<evidence type="ECO:0000256" key="4">
    <source>
        <dbReference type="ARBA" id="ARBA00022723"/>
    </source>
</evidence>
<evidence type="ECO:0000256" key="5">
    <source>
        <dbReference type="ARBA" id="ARBA00023004"/>
    </source>
</evidence>
<organism evidence="10 11">
    <name type="scientific">Ophiostoma piceae (strain UAMH 11346)</name>
    <name type="common">Sap stain fungus</name>
    <dbReference type="NCBI Taxonomy" id="1262450"/>
    <lineage>
        <taxon>Eukaryota</taxon>
        <taxon>Fungi</taxon>
        <taxon>Dikarya</taxon>
        <taxon>Ascomycota</taxon>
        <taxon>Pezizomycotina</taxon>
        <taxon>Sordariomycetes</taxon>
        <taxon>Sordariomycetidae</taxon>
        <taxon>Ophiostomatales</taxon>
        <taxon>Ophiostomataceae</taxon>
        <taxon>Ophiostoma</taxon>
    </lineage>
</organism>
<dbReference type="SUPFAM" id="SSF48264">
    <property type="entry name" value="Cytochrome P450"/>
    <property type="match status" value="1"/>
</dbReference>
<dbReference type="PANTHER" id="PTHR24305">
    <property type="entry name" value="CYTOCHROME P450"/>
    <property type="match status" value="1"/>
</dbReference>
<dbReference type="OMA" id="NIWHAYH"/>